<feature type="transmembrane region" description="Helical" evidence="1">
    <location>
        <begin position="94"/>
        <end position="119"/>
    </location>
</feature>
<evidence type="ECO:0000313" key="2">
    <source>
        <dbReference type="EMBL" id="CDG21147.1"/>
    </source>
</evidence>
<dbReference type="OrthoDB" id="6445406at2"/>
<gene>
    <name evidence="2" type="ORF">XPG1_1492</name>
</gene>
<organism evidence="2 3">
    <name type="scientific">Xenorhabdus poinarii G6</name>
    <dbReference type="NCBI Taxonomy" id="1354304"/>
    <lineage>
        <taxon>Bacteria</taxon>
        <taxon>Pseudomonadati</taxon>
        <taxon>Pseudomonadota</taxon>
        <taxon>Gammaproteobacteria</taxon>
        <taxon>Enterobacterales</taxon>
        <taxon>Morganellaceae</taxon>
        <taxon>Xenorhabdus</taxon>
    </lineage>
</organism>
<keyword evidence="1" id="KW-1133">Transmembrane helix</keyword>
<protein>
    <submittedName>
        <fullName evidence="2">Putative Similar to membrane protein</fullName>
    </submittedName>
</protein>
<sequence>MTTEKRVGTILFLLVMLVVMVFVVFTAGSELIAAFKMEDRVESSWVMFMLVFSSPFILYFLLFGIYLGIILTPEKLKKLEKTRTKKKKKKSTTLHERIMGFFLAIELIGLIMSIPLSWYMHFKLLGAGYIVCERTSPKAPTRYAKEEKLCH</sequence>
<feature type="transmembrane region" description="Helical" evidence="1">
    <location>
        <begin position="7"/>
        <end position="25"/>
    </location>
</feature>
<evidence type="ECO:0000313" key="3">
    <source>
        <dbReference type="Proteomes" id="UP000032735"/>
    </source>
</evidence>
<dbReference type="Pfam" id="PF06836">
    <property type="entry name" value="DUF1240"/>
    <property type="match status" value="1"/>
</dbReference>
<dbReference type="InterPro" id="IPR010665">
    <property type="entry name" value="DUF1240"/>
</dbReference>
<dbReference type="RefSeq" id="WP_052708266.1">
    <property type="nucleotide sequence ID" value="NZ_FO704551.1"/>
</dbReference>
<dbReference type="EMBL" id="FO704551">
    <property type="protein sequence ID" value="CDG21147.1"/>
    <property type="molecule type" value="Genomic_DNA"/>
</dbReference>
<reference evidence="2 3" key="1">
    <citation type="submission" date="2013-07" db="EMBL/GenBank/DDBJ databases">
        <authorList>
            <person name="Genoscope - CEA"/>
        </authorList>
    </citation>
    <scope>NUCLEOTIDE SEQUENCE [LARGE SCALE GENOMIC DNA]</scope>
    <source>
        <strain evidence="2 3">G6</strain>
    </source>
</reference>
<keyword evidence="3" id="KW-1185">Reference proteome</keyword>
<feature type="transmembrane region" description="Helical" evidence="1">
    <location>
        <begin position="45"/>
        <end position="73"/>
    </location>
</feature>
<dbReference type="AlphaFoldDB" id="A0A068R1I0"/>
<keyword evidence="1" id="KW-0812">Transmembrane</keyword>
<proteinExistence type="predicted"/>
<dbReference type="KEGG" id="xpo:XPG1_1492"/>
<name>A0A068R1I0_9GAMM</name>
<dbReference type="HOGENOM" id="CLU_150738_1_0_6"/>
<keyword evidence="1" id="KW-0472">Membrane</keyword>
<evidence type="ECO:0000256" key="1">
    <source>
        <dbReference type="SAM" id="Phobius"/>
    </source>
</evidence>
<accession>A0A068R1I0</accession>
<dbReference type="STRING" id="1354304.XPG1_1492"/>
<dbReference type="Proteomes" id="UP000032735">
    <property type="component" value="Chromosome"/>
</dbReference>